<dbReference type="InterPro" id="IPR005471">
    <property type="entry name" value="Tscrpt_reg_IclR_N"/>
</dbReference>
<name>A0A6B0SKA9_9EURY</name>
<feature type="domain" description="IclR-ED" evidence="5">
    <location>
        <begin position="72"/>
        <end position="255"/>
    </location>
</feature>
<dbReference type="SUPFAM" id="SSF46785">
    <property type="entry name" value="Winged helix' DNA-binding domain"/>
    <property type="match status" value="1"/>
</dbReference>
<dbReference type="SUPFAM" id="SSF55781">
    <property type="entry name" value="GAF domain-like"/>
    <property type="match status" value="1"/>
</dbReference>
<dbReference type="Gene3D" id="1.10.10.10">
    <property type="entry name" value="Winged helix-like DNA-binding domain superfamily/Winged helix DNA-binding domain"/>
    <property type="match status" value="1"/>
</dbReference>
<dbReference type="PANTHER" id="PTHR30136">
    <property type="entry name" value="HELIX-TURN-HELIX TRANSCRIPTIONAL REGULATOR, ICLR FAMILY"/>
    <property type="match status" value="1"/>
</dbReference>
<dbReference type="GO" id="GO:0003677">
    <property type="term" value="F:DNA binding"/>
    <property type="evidence" value="ECO:0007669"/>
    <property type="project" value="UniProtKB-KW"/>
</dbReference>
<keyword evidence="2" id="KW-0238">DNA-binding</keyword>
<dbReference type="InterPro" id="IPR036388">
    <property type="entry name" value="WH-like_DNA-bd_sf"/>
</dbReference>
<dbReference type="InterPro" id="IPR036390">
    <property type="entry name" value="WH_DNA-bd_sf"/>
</dbReference>
<dbReference type="Pfam" id="PF09339">
    <property type="entry name" value="HTH_IclR"/>
    <property type="match status" value="1"/>
</dbReference>
<dbReference type="EMBL" id="WUUU01000003">
    <property type="protein sequence ID" value="MXR19310.1"/>
    <property type="molecule type" value="Genomic_DNA"/>
</dbReference>
<evidence type="ECO:0000256" key="1">
    <source>
        <dbReference type="ARBA" id="ARBA00023015"/>
    </source>
</evidence>
<evidence type="ECO:0000313" key="6">
    <source>
        <dbReference type="EMBL" id="MXR19310.1"/>
    </source>
</evidence>
<dbReference type="Gene3D" id="3.30.450.40">
    <property type="match status" value="1"/>
</dbReference>
<dbReference type="GO" id="GO:0045892">
    <property type="term" value="P:negative regulation of DNA-templated transcription"/>
    <property type="evidence" value="ECO:0007669"/>
    <property type="project" value="TreeGrafter"/>
</dbReference>
<dbReference type="SMART" id="SM00346">
    <property type="entry name" value="HTH_ICLR"/>
    <property type="match status" value="1"/>
</dbReference>
<dbReference type="Pfam" id="PF01614">
    <property type="entry name" value="IclR_C"/>
    <property type="match status" value="1"/>
</dbReference>
<comment type="caution">
    <text evidence="6">The sequence shown here is derived from an EMBL/GenBank/DDBJ whole genome shotgun (WGS) entry which is preliminary data.</text>
</comment>
<evidence type="ECO:0000313" key="7">
    <source>
        <dbReference type="Proteomes" id="UP000471521"/>
    </source>
</evidence>
<keyword evidence="1" id="KW-0805">Transcription regulation</keyword>
<proteinExistence type="predicted"/>
<protein>
    <submittedName>
        <fullName evidence="6">Helix-turn-helix domain-containing protein</fullName>
    </submittedName>
</protein>
<reference evidence="6 7" key="1">
    <citation type="submission" date="2019-12" db="EMBL/GenBank/DDBJ databases">
        <title>Isolation and characterization of three novel carbon monoxide-oxidizing members of Halobacteria from salione crusts and soils.</title>
        <authorList>
            <person name="Myers M.R."/>
            <person name="King G.M."/>
        </authorList>
    </citation>
    <scope>NUCLEOTIDE SEQUENCE [LARGE SCALE GENOMIC DNA]</scope>
    <source>
        <strain evidence="6 7">PCN9</strain>
    </source>
</reference>
<dbReference type="OrthoDB" id="14763at2157"/>
<evidence type="ECO:0000259" key="4">
    <source>
        <dbReference type="PROSITE" id="PS51077"/>
    </source>
</evidence>
<evidence type="ECO:0000259" key="5">
    <source>
        <dbReference type="PROSITE" id="PS51078"/>
    </source>
</evidence>
<dbReference type="InterPro" id="IPR029016">
    <property type="entry name" value="GAF-like_dom_sf"/>
</dbReference>
<organism evidence="6 7">
    <name type="scientific">Halobacterium bonnevillei</name>
    <dbReference type="NCBI Taxonomy" id="2692200"/>
    <lineage>
        <taxon>Archaea</taxon>
        <taxon>Methanobacteriati</taxon>
        <taxon>Methanobacteriota</taxon>
        <taxon>Stenosarchaea group</taxon>
        <taxon>Halobacteria</taxon>
        <taxon>Halobacteriales</taxon>
        <taxon>Halobacteriaceae</taxon>
        <taxon>Halobacterium</taxon>
    </lineage>
</organism>
<keyword evidence="7" id="KW-1185">Reference proteome</keyword>
<evidence type="ECO:0000256" key="2">
    <source>
        <dbReference type="ARBA" id="ARBA00023125"/>
    </source>
</evidence>
<dbReference type="InterPro" id="IPR050707">
    <property type="entry name" value="HTH_MetabolicPath_Reg"/>
</dbReference>
<gene>
    <name evidence="6" type="ORF">GRX66_01330</name>
</gene>
<dbReference type="AlphaFoldDB" id="A0A6B0SKA9"/>
<dbReference type="PROSITE" id="PS51078">
    <property type="entry name" value="ICLR_ED"/>
    <property type="match status" value="1"/>
</dbReference>
<dbReference type="PANTHER" id="PTHR30136:SF35">
    <property type="entry name" value="HTH-TYPE TRANSCRIPTIONAL REGULATOR RV1719"/>
    <property type="match status" value="1"/>
</dbReference>
<sequence>MAGTVTQIMTSLTTVTRAFEILDLLWKLDGAGPTEIAAELDVPNSTVYDYLESLTDTKFVNKEKGEYTISAYFLTIAGRMRYRNRLFQLAQPEMRRLSENTGELIGLTVEMGGVGVILHQEGGDQALSLGTYPGASTPLHTVATGKAILAKLSEDRIDEILDQRGLEARTQHTITDPGRLKAELAEIRADGYAVDWDEQVIGMGMIAVPITVEAEVLGSIGIVVPTKRIQDEAYQADLLDQLQEVQNTITVNYQYGQ</sequence>
<dbReference type="InterPro" id="IPR014757">
    <property type="entry name" value="Tscrpt_reg_IclR_C"/>
</dbReference>
<dbReference type="PROSITE" id="PS51077">
    <property type="entry name" value="HTH_ICLR"/>
    <property type="match status" value="1"/>
</dbReference>
<accession>A0A6B0SKA9</accession>
<dbReference type="Proteomes" id="UP000471521">
    <property type="component" value="Unassembled WGS sequence"/>
</dbReference>
<keyword evidence="3" id="KW-0804">Transcription</keyword>
<evidence type="ECO:0000256" key="3">
    <source>
        <dbReference type="ARBA" id="ARBA00023163"/>
    </source>
</evidence>
<dbReference type="GO" id="GO:0003700">
    <property type="term" value="F:DNA-binding transcription factor activity"/>
    <property type="evidence" value="ECO:0007669"/>
    <property type="project" value="TreeGrafter"/>
</dbReference>
<feature type="domain" description="HTH iclR-type" evidence="4">
    <location>
        <begin position="12"/>
        <end position="71"/>
    </location>
</feature>